<feature type="domain" description="RNA polymerase sigma-70" evidence="7">
    <location>
        <begin position="331"/>
        <end position="344"/>
    </location>
</feature>
<dbReference type="InterPro" id="IPR007127">
    <property type="entry name" value="RNA_pol_sigma_70_r1_1"/>
</dbReference>
<proteinExistence type="inferred from homology"/>
<dbReference type="InterPro" id="IPR014284">
    <property type="entry name" value="RNA_pol_sigma-70_dom"/>
</dbReference>
<comment type="similarity">
    <text evidence="5">Belongs to the sigma-70 factor family.</text>
</comment>
<keyword evidence="2 5" id="KW-0731">Sigma factor</keyword>
<dbReference type="PRINTS" id="PR00046">
    <property type="entry name" value="SIGMA70FCT"/>
</dbReference>
<dbReference type="InterPro" id="IPR013324">
    <property type="entry name" value="RNA_pol_sigma_r3/r4-like"/>
</dbReference>
<comment type="caution">
    <text evidence="9">The sequence shown here is derived from an EMBL/GenBank/DDBJ whole genome shotgun (WGS) entry which is preliminary data.</text>
</comment>
<keyword evidence="6" id="KW-0175">Coiled coil</keyword>
<evidence type="ECO:0000256" key="2">
    <source>
        <dbReference type="ARBA" id="ARBA00023082"/>
    </source>
</evidence>
<dbReference type="Gene3D" id="1.10.10.10">
    <property type="entry name" value="Winged helix-like DNA-binding domain superfamily/Winged helix DNA-binding domain"/>
    <property type="match status" value="2"/>
</dbReference>
<feature type="domain" description="RNA polymerase sigma-70" evidence="8">
    <location>
        <begin position="499"/>
        <end position="525"/>
    </location>
</feature>
<organism evidence="9">
    <name type="scientific">candidate division WOR-3 bacterium</name>
    <dbReference type="NCBI Taxonomy" id="2052148"/>
    <lineage>
        <taxon>Bacteria</taxon>
        <taxon>Bacteria division WOR-3</taxon>
    </lineage>
</organism>
<keyword evidence="4 5" id="KW-0804">Transcription</keyword>
<dbReference type="PROSITE" id="PS00716">
    <property type="entry name" value="SIGMA70_2"/>
    <property type="match status" value="1"/>
</dbReference>
<comment type="function">
    <text evidence="5">Sigma factors are initiation factors that promote the attachment of RNA polymerase to specific initiation sites and are then released.</text>
</comment>
<protein>
    <recommendedName>
        <fullName evidence="5">RNA polymerase sigma factor</fullName>
    </recommendedName>
</protein>
<dbReference type="Pfam" id="PF03979">
    <property type="entry name" value="Sigma70_r1_1"/>
    <property type="match status" value="1"/>
</dbReference>
<dbReference type="CDD" id="cd06171">
    <property type="entry name" value="Sigma70_r4"/>
    <property type="match status" value="1"/>
</dbReference>
<evidence type="ECO:0000256" key="3">
    <source>
        <dbReference type="ARBA" id="ARBA00023125"/>
    </source>
</evidence>
<evidence type="ECO:0000313" key="9">
    <source>
        <dbReference type="EMBL" id="HGB35838.1"/>
    </source>
</evidence>
<dbReference type="InterPro" id="IPR042189">
    <property type="entry name" value="RNA_pol_sigma_70_r1_1_sf"/>
</dbReference>
<dbReference type="InterPro" id="IPR009042">
    <property type="entry name" value="RNA_pol_sigma70_r1_2"/>
</dbReference>
<name>A0A7V3KNI1_UNCW3</name>
<dbReference type="Pfam" id="PF00140">
    <property type="entry name" value="Sigma70_r1_2"/>
    <property type="match status" value="1"/>
</dbReference>
<dbReference type="Gene3D" id="1.10.601.10">
    <property type="entry name" value="RNA Polymerase Primary Sigma Factor"/>
    <property type="match status" value="1"/>
</dbReference>
<sequence length="545" mass="64630">MGTLFEDKKFREFIEKAKKKKKVTFDELERVLPYQVGTEQFEEVIMALQEEGIEVHESFKPKKKNKIEQDILEKEEFSQIRDDPTKTYLKQVSHLNLLTKEEEQEYSKMIDEARRDIVRELFATPYGIEKFYMLIRQCLDGFMPIEELVQVDSHYWTSREMNRKEKVRVEKSFRELKNLIEEYNTLPSSKEKEKLAKKIADKIEKISPRFSVVKDIFDKFEEEIKNIKDFYEKLNTLKAEEDELKNKSRKSPKDLERLGELMYMMRETAVALEERIGKIGMPFDEAEKVYASLKEHFQKLEFAKCKMVEGNVRLVIDIAKKFMNRGLEFGDLIQEGNLGLIKAVEKFDYRKGFKFSTYATWWIKQSISRAIADQSRVIRIPIHMIETITKINRAIKNLMQDLDREPTYEEIAEATNLTIEKVKQALEAQKEPISMDKPIDHDEKSIIAEYVVDTENIPLEYAKEFILKERLDEVLQTLSKRERKILEYRFGLNGHPPKTLEEVGAIFGITRERVRQIEAKAIKRLRHPMRMQRLRQLIEPPDFNQ</sequence>
<gene>
    <name evidence="9" type="ORF">ENV38_02880</name>
</gene>
<evidence type="ECO:0000256" key="1">
    <source>
        <dbReference type="ARBA" id="ARBA00023015"/>
    </source>
</evidence>
<evidence type="ECO:0000256" key="6">
    <source>
        <dbReference type="SAM" id="Coils"/>
    </source>
</evidence>
<dbReference type="GO" id="GO:0006352">
    <property type="term" value="P:DNA-templated transcription initiation"/>
    <property type="evidence" value="ECO:0007669"/>
    <property type="project" value="InterPro"/>
</dbReference>
<dbReference type="AlphaFoldDB" id="A0A7V3KNI1"/>
<dbReference type="InterPro" id="IPR007627">
    <property type="entry name" value="RNA_pol_sigma70_r2"/>
</dbReference>
<dbReference type="NCBIfam" id="TIGR02937">
    <property type="entry name" value="sigma70-ECF"/>
    <property type="match status" value="1"/>
</dbReference>
<keyword evidence="1 5" id="KW-0805">Transcription regulation</keyword>
<dbReference type="InterPro" id="IPR013325">
    <property type="entry name" value="RNA_pol_sigma_r2"/>
</dbReference>
<dbReference type="EMBL" id="DTGD01000109">
    <property type="protein sequence ID" value="HGB35838.1"/>
    <property type="molecule type" value="Genomic_DNA"/>
</dbReference>
<dbReference type="SUPFAM" id="SSF88946">
    <property type="entry name" value="Sigma2 domain of RNA polymerase sigma factors"/>
    <property type="match status" value="1"/>
</dbReference>
<dbReference type="PANTHER" id="PTHR30603:SF47">
    <property type="entry name" value="RNA POLYMERASE SIGMA FACTOR SIGD, CHLOROPLASTIC"/>
    <property type="match status" value="1"/>
</dbReference>
<dbReference type="PROSITE" id="PS00715">
    <property type="entry name" value="SIGMA70_1"/>
    <property type="match status" value="1"/>
</dbReference>
<dbReference type="FunFam" id="1.10.601.10:FF:000001">
    <property type="entry name" value="RNA polymerase sigma factor SigA"/>
    <property type="match status" value="1"/>
</dbReference>
<dbReference type="SUPFAM" id="SSF88659">
    <property type="entry name" value="Sigma3 and sigma4 domains of RNA polymerase sigma factors"/>
    <property type="match status" value="2"/>
</dbReference>
<evidence type="ECO:0000259" key="8">
    <source>
        <dbReference type="PROSITE" id="PS00716"/>
    </source>
</evidence>
<evidence type="ECO:0000256" key="4">
    <source>
        <dbReference type="ARBA" id="ARBA00023163"/>
    </source>
</evidence>
<keyword evidence="3 5" id="KW-0238">DNA-binding</keyword>
<accession>A0A7V3KNI1</accession>
<dbReference type="InterPro" id="IPR007624">
    <property type="entry name" value="RNA_pol_sigma70_r3"/>
</dbReference>
<dbReference type="InterPro" id="IPR050239">
    <property type="entry name" value="Sigma-70_RNA_pol_init_factors"/>
</dbReference>
<feature type="coiled-coil region" evidence="6">
    <location>
        <begin position="220"/>
        <end position="247"/>
    </location>
</feature>
<dbReference type="InterPro" id="IPR007630">
    <property type="entry name" value="RNA_pol_sigma70_r4"/>
</dbReference>
<reference evidence="9" key="1">
    <citation type="journal article" date="2020" name="mSystems">
        <title>Genome- and Community-Level Interaction Insights into Carbon Utilization and Element Cycling Functions of Hydrothermarchaeota in Hydrothermal Sediment.</title>
        <authorList>
            <person name="Zhou Z."/>
            <person name="Liu Y."/>
            <person name="Xu W."/>
            <person name="Pan J."/>
            <person name="Luo Z.H."/>
            <person name="Li M."/>
        </authorList>
    </citation>
    <scope>NUCLEOTIDE SEQUENCE [LARGE SCALE GENOMIC DNA]</scope>
    <source>
        <strain evidence="9">SpSt-754</strain>
    </source>
</reference>
<dbReference type="Pfam" id="PF04539">
    <property type="entry name" value="Sigma70_r3"/>
    <property type="match status" value="1"/>
</dbReference>
<dbReference type="InterPro" id="IPR036388">
    <property type="entry name" value="WH-like_DNA-bd_sf"/>
</dbReference>
<dbReference type="PANTHER" id="PTHR30603">
    <property type="entry name" value="RNA POLYMERASE SIGMA FACTOR RPO"/>
    <property type="match status" value="1"/>
</dbReference>
<dbReference type="InterPro" id="IPR000943">
    <property type="entry name" value="RNA_pol_sigma70"/>
</dbReference>
<dbReference type="Gene3D" id="1.10.220.120">
    <property type="entry name" value="Sigma-70 factor, region 1.1"/>
    <property type="match status" value="1"/>
</dbReference>
<dbReference type="GO" id="GO:0016987">
    <property type="term" value="F:sigma factor activity"/>
    <property type="evidence" value="ECO:0007669"/>
    <property type="project" value="UniProtKB-KW"/>
</dbReference>
<evidence type="ECO:0000259" key="7">
    <source>
        <dbReference type="PROSITE" id="PS00715"/>
    </source>
</evidence>
<dbReference type="Pfam" id="PF04542">
    <property type="entry name" value="Sigma70_r2"/>
    <property type="match status" value="1"/>
</dbReference>
<dbReference type="Pfam" id="PF04545">
    <property type="entry name" value="Sigma70_r4"/>
    <property type="match status" value="1"/>
</dbReference>
<dbReference type="GO" id="GO:0003677">
    <property type="term" value="F:DNA binding"/>
    <property type="evidence" value="ECO:0007669"/>
    <property type="project" value="UniProtKB-KW"/>
</dbReference>
<evidence type="ECO:0000256" key="5">
    <source>
        <dbReference type="RuleBase" id="RU362124"/>
    </source>
</evidence>